<protein>
    <submittedName>
        <fullName evidence="2">DUF5994 family protein</fullName>
    </submittedName>
</protein>
<keyword evidence="3" id="KW-1185">Reference proteome</keyword>
<evidence type="ECO:0000313" key="3">
    <source>
        <dbReference type="Proteomes" id="UP001165378"/>
    </source>
</evidence>
<proteinExistence type="predicted"/>
<comment type="caution">
    <text evidence="2">The sequence shown here is derived from an EMBL/GenBank/DDBJ whole genome shotgun (WGS) entry which is preliminary data.</text>
</comment>
<evidence type="ECO:0000313" key="2">
    <source>
        <dbReference type="EMBL" id="MCF2532853.1"/>
    </source>
</evidence>
<gene>
    <name evidence="2" type="ORF">LZ495_37360</name>
</gene>
<dbReference type="RefSeq" id="WP_235057628.1">
    <property type="nucleotide sequence ID" value="NZ_JAKFHA010000040.1"/>
</dbReference>
<dbReference type="EMBL" id="JAKFHA010000040">
    <property type="protein sequence ID" value="MCF2532853.1"/>
    <property type="molecule type" value="Genomic_DNA"/>
</dbReference>
<reference evidence="2" key="1">
    <citation type="submission" date="2022-01" db="EMBL/GenBank/DDBJ databases">
        <title>Genome-Based Taxonomic Classification of the Phylum Actinobacteria.</title>
        <authorList>
            <person name="Gao Y."/>
        </authorList>
    </citation>
    <scope>NUCLEOTIDE SEQUENCE</scope>
    <source>
        <strain evidence="2">KLBMP 8922</strain>
    </source>
</reference>
<name>A0AA41Q7C0_9ACTN</name>
<evidence type="ECO:0000256" key="1">
    <source>
        <dbReference type="SAM" id="MobiDB-lite"/>
    </source>
</evidence>
<feature type="region of interest" description="Disordered" evidence="1">
    <location>
        <begin position="146"/>
        <end position="179"/>
    </location>
</feature>
<organism evidence="2 3">
    <name type="scientific">Yinghuangia soli</name>
    <dbReference type="NCBI Taxonomy" id="2908204"/>
    <lineage>
        <taxon>Bacteria</taxon>
        <taxon>Bacillati</taxon>
        <taxon>Actinomycetota</taxon>
        <taxon>Actinomycetes</taxon>
        <taxon>Kitasatosporales</taxon>
        <taxon>Streptomycetaceae</taxon>
        <taxon>Yinghuangia</taxon>
    </lineage>
</organism>
<dbReference type="Pfam" id="PF19457">
    <property type="entry name" value="DUF5994"/>
    <property type="match status" value="1"/>
</dbReference>
<sequence length="187" mass="19548">MTSTENPLATTTSTPAVLPRIALTPAGEAAGRLDGAWWPHSRELADELPSLAGAMAEAGVITRATVNPALWTRVPRRVPASGRLIKVGWFTEQDPHEIMLLSHGTGRWDLLVIPPETDPAAAQRMMEAAAAPRDARSAGTLVGTMGLPGPTTSSPEDIGDPSETAWESEGGHLRAGQDGSFTIAALG</sequence>
<dbReference type="AlphaFoldDB" id="A0AA41Q7C0"/>
<accession>A0AA41Q7C0</accession>
<dbReference type="InterPro" id="IPR046036">
    <property type="entry name" value="DUF5994"/>
</dbReference>
<dbReference type="Proteomes" id="UP001165378">
    <property type="component" value="Unassembled WGS sequence"/>
</dbReference>